<feature type="domain" description="DNA replication complex GINS protein PSF1 C-terminal" evidence="6">
    <location>
        <begin position="172"/>
        <end position="222"/>
    </location>
</feature>
<evidence type="ECO:0000313" key="7">
    <source>
        <dbReference type="EMBL" id="CAB9497772.1"/>
    </source>
</evidence>
<dbReference type="AlphaFoldDB" id="A0A9N8H2V6"/>
<dbReference type="InterPro" id="IPR056783">
    <property type="entry name" value="PSF1_C"/>
</dbReference>
<dbReference type="Pfam" id="PF24997">
    <property type="entry name" value="PSF1_C"/>
    <property type="match status" value="1"/>
</dbReference>
<evidence type="ECO:0000313" key="8">
    <source>
        <dbReference type="Proteomes" id="UP001153069"/>
    </source>
</evidence>
<comment type="subcellular location">
    <subcellularLocation>
        <location evidence="1">Nucleus</location>
    </subcellularLocation>
</comment>
<dbReference type="PANTHER" id="PTHR12914">
    <property type="entry name" value="PARTNER OF SLD5"/>
    <property type="match status" value="1"/>
</dbReference>
<sequence>MSSQPPKPLGLSVRDLLLELKRGSGGDSAVSDGKNYVLPAYNDILVQTCLDEMNGHLQELEDQVSTVTQRSKEKTPMSVRPSLLLQNAAIQRHKRCLLTYHQVRLNSIQDMYWQQGVASVNKAKADNNQNENLSPLEQEFQQEYHKLIQKYASSLDLDLHSLPTPPLPQDRVQVRVLRDDVFGEVGSMIALESGASVTFTKGSTHFLLFSDVEVFINDGYLALLEGEEQDM</sequence>
<protein>
    <submittedName>
        <fullName evidence="7">GINS protein PSF1</fullName>
    </submittedName>
</protein>
<dbReference type="SUPFAM" id="SSF158573">
    <property type="entry name" value="GINS helical bundle-like"/>
    <property type="match status" value="1"/>
</dbReference>
<evidence type="ECO:0000256" key="2">
    <source>
        <dbReference type="ARBA" id="ARBA00006677"/>
    </source>
</evidence>
<dbReference type="GO" id="GO:1902983">
    <property type="term" value="P:DNA strand elongation involved in mitotic DNA replication"/>
    <property type="evidence" value="ECO:0007669"/>
    <property type="project" value="TreeGrafter"/>
</dbReference>
<accession>A0A9N8H2V6</accession>
<dbReference type="OrthoDB" id="10252587at2759"/>
<organism evidence="7 8">
    <name type="scientific">Seminavis robusta</name>
    <dbReference type="NCBI Taxonomy" id="568900"/>
    <lineage>
        <taxon>Eukaryota</taxon>
        <taxon>Sar</taxon>
        <taxon>Stramenopiles</taxon>
        <taxon>Ochrophyta</taxon>
        <taxon>Bacillariophyta</taxon>
        <taxon>Bacillariophyceae</taxon>
        <taxon>Bacillariophycidae</taxon>
        <taxon>Naviculales</taxon>
        <taxon>Naviculaceae</taxon>
        <taxon>Seminavis</taxon>
    </lineage>
</organism>
<evidence type="ECO:0000259" key="6">
    <source>
        <dbReference type="Pfam" id="PF24997"/>
    </source>
</evidence>
<evidence type="ECO:0000259" key="5">
    <source>
        <dbReference type="Pfam" id="PF05916"/>
    </source>
</evidence>
<dbReference type="InterPro" id="IPR021151">
    <property type="entry name" value="GINS_A"/>
</dbReference>
<comment type="caution">
    <text evidence="7">The sequence shown here is derived from an EMBL/GenBank/DDBJ whole genome shotgun (WGS) entry which is preliminary data.</text>
</comment>
<evidence type="ECO:0000256" key="3">
    <source>
        <dbReference type="ARBA" id="ARBA00022705"/>
    </source>
</evidence>
<dbReference type="CDD" id="cd11710">
    <property type="entry name" value="GINS_A_psf1"/>
    <property type="match status" value="1"/>
</dbReference>
<dbReference type="InterPro" id="IPR005339">
    <property type="entry name" value="GINS_Psf1"/>
</dbReference>
<dbReference type="Pfam" id="PF05916">
    <property type="entry name" value="Sld5"/>
    <property type="match status" value="1"/>
</dbReference>
<gene>
    <name evidence="7" type="ORF">SEMRO_25_G017150.1</name>
</gene>
<reference evidence="7" key="1">
    <citation type="submission" date="2020-06" db="EMBL/GenBank/DDBJ databases">
        <authorList>
            <consortium name="Plant Systems Biology data submission"/>
        </authorList>
    </citation>
    <scope>NUCLEOTIDE SEQUENCE</scope>
    <source>
        <strain evidence="7">D6</strain>
    </source>
</reference>
<feature type="domain" description="GINS subunit" evidence="5">
    <location>
        <begin position="89"/>
        <end position="155"/>
    </location>
</feature>
<dbReference type="Gene3D" id="1.20.58.1030">
    <property type="match status" value="1"/>
</dbReference>
<dbReference type="Proteomes" id="UP001153069">
    <property type="component" value="Unassembled WGS sequence"/>
</dbReference>
<comment type="similarity">
    <text evidence="2">Belongs to the GINS1/PSF1 family.</text>
</comment>
<dbReference type="GO" id="GO:0000811">
    <property type="term" value="C:GINS complex"/>
    <property type="evidence" value="ECO:0007669"/>
    <property type="project" value="InterPro"/>
</dbReference>
<keyword evidence="8" id="KW-1185">Reference proteome</keyword>
<evidence type="ECO:0000256" key="1">
    <source>
        <dbReference type="ARBA" id="ARBA00004123"/>
    </source>
</evidence>
<name>A0A9N8H2V6_9STRA</name>
<keyword evidence="3" id="KW-0235">DNA replication</keyword>
<keyword evidence="4" id="KW-0539">Nucleus</keyword>
<dbReference type="PANTHER" id="PTHR12914:SF2">
    <property type="entry name" value="DNA REPLICATION COMPLEX GINS PROTEIN PSF1"/>
    <property type="match status" value="1"/>
</dbReference>
<proteinExistence type="inferred from homology"/>
<dbReference type="InterPro" id="IPR036224">
    <property type="entry name" value="GINS_bundle-like_dom_sf"/>
</dbReference>
<evidence type="ECO:0000256" key="4">
    <source>
        <dbReference type="ARBA" id="ARBA00023242"/>
    </source>
</evidence>
<dbReference type="EMBL" id="CAICTM010000025">
    <property type="protein sequence ID" value="CAB9497772.1"/>
    <property type="molecule type" value="Genomic_DNA"/>
</dbReference>